<evidence type="ECO:0000256" key="2">
    <source>
        <dbReference type="ARBA" id="ARBA00022692"/>
    </source>
</evidence>
<keyword evidence="4 5" id="KW-0472">Membrane</keyword>
<gene>
    <name evidence="8" type="ORF">IAD49_06460</name>
</gene>
<feature type="transmembrane region" description="Helical" evidence="5">
    <location>
        <begin position="250"/>
        <end position="272"/>
    </location>
</feature>
<comment type="caution">
    <text evidence="8">The sequence shown here is derived from an EMBL/GenBank/DDBJ whole genome shotgun (WGS) entry which is preliminary data.</text>
</comment>
<evidence type="ECO:0000259" key="6">
    <source>
        <dbReference type="Pfam" id="PF04892"/>
    </source>
</evidence>
<feature type="domain" description="RDD" evidence="7">
    <location>
        <begin position="213"/>
        <end position="346"/>
    </location>
</feature>
<feature type="transmembrane region" description="Helical" evidence="5">
    <location>
        <begin position="218"/>
        <end position="238"/>
    </location>
</feature>
<dbReference type="EMBL" id="DVML01000038">
    <property type="protein sequence ID" value="HIU23206.1"/>
    <property type="molecule type" value="Genomic_DNA"/>
</dbReference>
<dbReference type="PIRSF" id="PIRSF031578">
    <property type="entry name" value="Uncharacterised_Vanz_RDD-cont"/>
    <property type="match status" value="1"/>
</dbReference>
<proteinExistence type="predicted"/>
<dbReference type="Pfam" id="PF04892">
    <property type="entry name" value="VanZ"/>
    <property type="match status" value="1"/>
</dbReference>
<evidence type="ECO:0000256" key="4">
    <source>
        <dbReference type="ARBA" id="ARBA00023136"/>
    </source>
</evidence>
<dbReference type="AlphaFoldDB" id="A0A9D1HUY5"/>
<protein>
    <submittedName>
        <fullName evidence="8">VanZ family protein</fullName>
    </submittedName>
</protein>
<evidence type="ECO:0000259" key="7">
    <source>
        <dbReference type="Pfam" id="PF06271"/>
    </source>
</evidence>
<feature type="domain" description="VanZ-like" evidence="6">
    <location>
        <begin position="48"/>
        <end position="191"/>
    </location>
</feature>
<reference evidence="8" key="1">
    <citation type="submission" date="2020-10" db="EMBL/GenBank/DDBJ databases">
        <authorList>
            <person name="Gilroy R."/>
        </authorList>
    </citation>
    <scope>NUCLEOTIDE SEQUENCE</scope>
    <source>
        <strain evidence="8">CHK197-8231</strain>
    </source>
</reference>
<sequence length="402" mass="47081">MHDYIIPIQTAFLVFPFIAFLFTFPYMLYQYRKFGAIPALRTIIVYSFILYLMNAYFLVILPLPPIDEVAHYTTPTTQLIPFQFIVDWINETHIVWNDIHTYVEMVNNPAIYQVLYNILMTLPFGIYLRYYFKRNLLETIELTFLLSLFFELTQLTGLYGIYPRAYRLFDIDDLIINTLGGLLGYAITPLFSWILPTKEKLDQISYEKGKHVTFTRRMLAFGIDSIIIVILTSLIAIPNCLQGIDKYFNVLGMSSEYVCVIIVYFVILLPLYHGKTVGKSILKLRVVTDKNQSVKWYHCLVRYGILYFIILPSPIIIFSLLRRLSEYNIILQMLIFIVIGLLVVLYISCILKVFLPTFKGDRLLFYEKLSHSKNMSTIERPENNQNDIQTRTTLEVDNRDDL</sequence>
<feature type="transmembrane region" description="Helical" evidence="5">
    <location>
        <begin position="110"/>
        <end position="130"/>
    </location>
</feature>
<evidence type="ECO:0000256" key="1">
    <source>
        <dbReference type="ARBA" id="ARBA00004141"/>
    </source>
</evidence>
<dbReference type="PANTHER" id="PTHR36834:SF1">
    <property type="entry name" value="INTEGRAL MEMBRANE PROTEIN"/>
    <property type="match status" value="1"/>
</dbReference>
<evidence type="ECO:0000313" key="8">
    <source>
        <dbReference type="EMBL" id="HIU23206.1"/>
    </source>
</evidence>
<dbReference type="Pfam" id="PF06271">
    <property type="entry name" value="RDD"/>
    <property type="match status" value="1"/>
</dbReference>
<keyword evidence="2 5" id="KW-0812">Transmembrane</keyword>
<keyword evidence="3 5" id="KW-1133">Transmembrane helix</keyword>
<evidence type="ECO:0000313" key="9">
    <source>
        <dbReference type="Proteomes" id="UP000824087"/>
    </source>
</evidence>
<dbReference type="InterPro" id="IPR021192">
    <property type="entry name" value="UCP031578_Vanz/RDD"/>
</dbReference>
<feature type="transmembrane region" description="Helical" evidence="5">
    <location>
        <begin position="6"/>
        <end position="31"/>
    </location>
</feature>
<feature type="transmembrane region" description="Helical" evidence="5">
    <location>
        <begin position="300"/>
        <end position="321"/>
    </location>
</feature>
<evidence type="ECO:0000256" key="3">
    <source>
        <dbReference type="ARBA" id="ARBA00022989"/>
    </source>
</evidence>
<name>A0A9D1HUY5_9BACT</name>
<dbReference type="InterPro" id="IPR006976">
    <property type="entry name" value="VanZ-like"/>
</dbReference>
<comment type="subcellular location">
    <subcellularLocation>
        <location evidence="1">Membrane</location>
        <topology evidence="1">Multi-pass membrane protein</topology>
    </subcellularLocation>
</comment>
<organism evidence="8 9">
    <name type="scientific">Candidatus Fimihabitans intestinipullorum</name>
    <dbReference type="NCBI Taxonomy" id="2840820"/>
    <lineage>
        <taxon>Bacteria</taxon>
        <taxon>Bacillati</taxon>
        <taxon>Mycoplasmatota</taxon>
        <taxon>Mycoplasmatota incertae sedis</taxon>
        <taxon>Candidatus Fimihabitans</taxon>
    </lineage>
</organism>
<dbReference type="GO" id="GO:0016020">
    <property type="term" value="C:membrane"/>
    <property type="evidence" value="ECO:0007669"/>
    <property type="project" value="UniProtKB-SubCell"/>
</dbReference>
<reference evidence="8" key="2">
    <citation type="journal article" date="2021" name="PeerJ">
        <title>Extensive microbial diversity within the chicken gut microbiome revealed by metagenomics and culture.</title>
        <authorList>
            <person name="Gilroy R."/>
            <person name="Ravi A."/>
            <person name="Getino M."/>
            <person name="Pursley I."/>
            <person name="Horton D.L."/>
            <person name="Alikhan N.F."/>
            <person name="Baker D."/>
            <person name="Gharbi K."/>
            <person name="Hall N."/>
            <person name="Watson M."/>
            <person name="Adriaenssens E.M."/>
            <person name="Foster-Nyarko E."/>
            <person name="Jarju S."/>
            <person name="Secka A."/>
            <person name="Antonio M."/>
            <person name="Oren A."/>
            <person name="Chaudhuri R.R."/>
            <person name="La Ragione R."/>
            <person name="Hildebrand F."/>
            <person name="Pallen M.J."/>
        </authorList>
    </citation>
    <scope>NUCLEOTIDE SEQUENCE</scope>
    <source>
        <strain evidence="8">CHK197-8231</strain>
    </source>
</reference>
<feature type="transmembrane region" description="Helical" evidence="5">
    <location>
        <begin position="174"/>
        <end position="197"/>
    </location>
</feature>
<feature type="transmembrane region" description="Helical" evidence="5">
    <location>
        <begin position="142"/>
        <end position="162"/>
    </location>
</feature>
<dbReference type="InterPro" id="IPR010432">
    <property type="entry name" value="RDD"/>
</dbReference>
<feature type="transmembrane region" description="Helical" evidence="5">
    <location>
        <begin position="333"/>
        <end position="355"/>
    </location>
</feature>
<accession>A0A9D1HUY5</accession>
<feature type="transmembrane region" description="Helical" evidence="5">
    <location>
        <begin position="43"/>
        <end position="63"/>
    </location>
</feature>
<dbReference type="PANTHER" id="PTHR36834">
    <property type="entry name" value="MEMBRANE PROTEIN-RELATED"/>
    <property type="match status" value="1"/>
</dbReference>
<dbReference type="InterPro" id="IPR053150">
    <property type="entry name" value="Teicoplanin_resist-assoc"/>
</dbReference>
<evidence type="ECO:0000256" key="5">
    <source>
        <dbReference type="SAM" id="Phobius"/>
    </source>
</evidence>
<dbReference type="Proteomes" id="UP000824087">
    <property type="component" value="Unassembled WGS sequence"/>
</dbReference>